<feature type="transmembrane region" description="Helical" evidence="8">
    <location>
        <begin position="489"/>
        <end position="510"/>
    </location>
</feature>
<dbReference type="KEGG" id="nah:F5544_03160"/>
<evidence type="ECO:0000256" key="1">
    <source>
        <dbReference type="ARBA" id="ARBA00004651"/>
    </source>
</evidence>
<feature type="domain" description="DUF3533" evidence="9">
    <location>
        <begin position="107"/>
        <end position="496"/>
    </location>
</feature>
<feature type="region of interest" description="Disordered" evidence="7">
    <location>
        <begin position="28"/>
        <end position="47"/>
    </location>
</feature>
<reference evidence="10 11" key="1">
    <citation type="journal article" date="2019" name="ACS Chem. Biol.">
        <title>Identification and Mobilization of a Cryptic Antibiotic Biosynthesis Gene Locus from a Human-Pathogenic Nocardia Isolate.</title>
        <authorList>
            <person name="Herisse M."/>
            <person name="Ishida K."/>
            <person name="Porter J.L."/>
            <person name="Howden B."/>
            <person name="Hertweck C."/>
            <person name="Stinear T.P."/>
            <person name="Pidot S.J."/>
        </authorList>
    </citation>
    <scope>NUCLEOTIDE SEQUENCE [LARGE SCALE GENOMIC DNA]</scope>
    <source>
        <strain evidence="10 11">AUSMDU00012717</strain>
    </source>
</reference>
<dbReference type="GO" id="GO:0005886">
    <property type="term" value="C:plasma membrane"/>
    <property type="evidence" value="ECO:0007669"/>
    <property type="project" value="UniProtKB-SubCell"/>
</dbReference>
<evidence type="ECO:0000256" key="6">
    <source>
        <dbReference type="ARBA" id="ARBA00023136"/>
    </source>
</evidence>
<proteinExistence type="inferred from homology"/>
<dbReference type="InterPro" id="IPR022703">
    <property type="entry name" value="DUF3533"/>
</dbReference>
<feature type="transmembrane region" description="Helical" evidence="8">
    <location>
        <begin position="396"/>
        <end position="420"/>
    </location>
</feature>
<keyword evidence="6 8" id="KW-0472">Membrane</keyword>
<keyword evidence="11" id="KW-1185">Reference proteome</keyword>
<evidence type="ECO:0000256" key="3">
    <source>
        <dbReference type="ARBA" id="ARBA00022475"/>
    </source>
</evidence>
<sequence length="525" mass="56186">MAAFDAADAAWTGSSALVTVCSLFGRAGGKSHSTGVPCEESSATTQRDDHHRIRAAIAGADCRDSARNSCYRATVTTSDGSEPTPDTAAPPVRLDRGRWIKIVLLPLAVLMVLTSLLGVMYLDYVIDPEKNLHDFPVALVNQDVGDVIGSGDHRQEVNFGNQISEKLQEGVPKDKVQLRVLGPNEATQQLQSGKVYGAIIIPSDFSKRLGILGVGSVVPGDIQQPIITVQTNPRTGAFGTQIMLRIANQALTQVNEQVGKQLTDQVVQQLTPPPGGPPAPQLSGATRVALSDPVKVVVQQFHPLPDGTGQGLSAFFYALLLLLASVVGAMVIHTMIDAQLGFVPTEYGPWYVHYPPTPISRLRTLLIKWGVFALTANVVSGIFMLIAYLLDMPIDNPLALFLFSAIAMIAVGFTCLSTLAAIGSAGLLVNLIVFIILGLPSSGGTVPIEATPKYFGWLAGFEPMHQVFLGVRSILYFNADFSAGLQRGVWMSLIGLAIALVLGLVVTRYYDRKGLERSNRVAATY</sequence>
<dbReference type="InterPro" id="IPR051328">
    <property type="entry name" value="T7SS_ABC-Transporter"/>
</dbReference>
<gene>
    <name evidence="10" type="ORF">F5544_03160</name>
</gene>
<dbReference type="Proteomes" id="UP000503540">
    <property type="component" value="Chromosome"/>
</dbReference>
<feature type="transmembrane region" description="Helical" evidence="8">
    <location>
        <begin position="427"/>
        <end position="448"/>
    </location>
</feature>
<evidence type="ECO:0000256" key="7">
    <source>
        <dbReference type="SAM" id="MobiDB-lite"/>
    </source>
</evidence>
<dbReference type="PANTHER" id="PTHR43077:SF8">
    <property type="entry name" value="DOXORUBICIN RESISTANCE ABC TRANSPORTER PERMEASE PROTEIN DRRB"/>
    <property type="match status" value="1"/>
</dbReference>
<evidence type="ECO:0000256" key="2">
    <source>
        <dbReference type="ARBA" id="ARBA00007783"/>
    </source>
</evidence>
<keyword evidence="5 8" id="KW-1133">Transmembrane helix</keyword>
<feature type="transmembrane region" description="Helical" evidence="8">
    <location>
        <begin position="369"/>
        <end position="390"/>
    </location>
</feature>
<evidence type="ECO:0000256" key="5">
    <source>
        <dbReference type="ARBA" id="ARBA00022989"/>
    </source>
</evidence>
<evidence type="ECO:0000256" key="8">
    <source>
        <dbReference type="SAM" id="Phobius"/>
    </source>
</evidence>
<comment type="similarity">
    <text evidence="2">Belongs to the ABC-2 integral membrane protein family.</text>
</comment>
<accession>A0A6G9Y5R5</accession>
<dbReference type="EMBL" id="CP046172">
    <property type="protein sequence ID" value="QIS08551.1"/>
    <property type="molecule type" value="Genomic_DNA"/>
</dbReference>
<name>A0A6G9Y5R5_9NOCA</name>
<feature type="transmembrane region" description="Helical" evidence="8">
    <location>
        <begin position="102"/>
        <end position="122"/>
    </location>
</feature>
<keyword evidence="3" id="KW-1003">Cell membrane</keyword>
<dbReference type="PANTHER" id="PTHR43077">
    <property type="entry name" value="TRANSPORT PERMEASE YVFS-RELATED"/>
    <property type="match status" value="1"/>
</dbReference>
<evidence type="ECO:0000259" key="9">
    <source>
        <dbReference type="Pfam" id="PF12051"/>
    </source>
</evidence>
<dbReference type="AlphaFoldDB" id="A0A6G9Y5R5"/>
<keyword evidence="4 8" id="KW-0812">Transmembrane</keyword>
<dbReference type="Gene3D" id="3.40.1710.10">
    <property type="entry name" value="abc type-2 transporter like domain"/>
    <property type="match status" value="1"/>
</dbReference>
<evidence type="ECO:0000256" key="4">
    <source>
        <dbReference type="ARBA" id="ARBA00022692"/>
    </source>
</evidence>
<evidence type="ECO:0000313" key="10">
    <source>
        <dbReference type="EMBL" id="QIS08551.1"/>
    </source>
</evidence>
<protein>
    <submittedName>
        <fullName evidence="10">DUF3533 domain-containing protein</fullName>
    </submittedName>
</protein>
<dbReference type="Pfam" id="PF12051">
    <property type="entry name" value="DUF3533"/>
    <property type="match status" value="1"/>
</dbReference>
<feature type="transmembrane region" description="Helical" evidence="8">
    <location>
        <begin position="314"/>
        <end position="332"/>
    </location>
</feature>
<comment type="subcellular location">
    <subcellularLocation>
        <location evidence="1">Cell membrane</location>
        <topology evidence="1">Multi-pass membrane protein</topology>
    </subcellularLocation>
</comment>
<evidence type="ECO:0000313" key="11">
    <source>
        <dbReference type="Proteomes" id="UP000503540"/>
    </source>
</evidence>
<organism evidence="10 11">
    <name type="scientific">Nocardia arthritidis</name>
    <dbReference type="NCBI Taxonomy" id="228602"/>
    <lineage>
        <taxon>Bacteria</taxon>
        <taxon>Bacillati</taxon>
        <taxon>Actinomycetota</taxon>
        <taxon>Actinomycetes</taxon>
        <taxon>Mycobacteriales</taxon>
        <taxon>Nocardiaceae</taxon>
        <taxon>Nocardia</taxon>
    </lineage>
</organism>